<organism evidence="2 3">
    <name type="scientific">Botryotinia convoluta</name>
    <dbReference type="NCBI Taxonomy" id="54673"/>
    <lineage>
        <taxon>Eukaryota</taxon>
        <taxon>Fungi</taxon>
        <taxon>Dikarya</taxon>
        <taxon>Ascomycota</taxon>
        <taxon>Pezizomycotina</taxon>
        <taxon>Leotiomycetes</taxon>
        <taxon>Helotiales</taxon>
        <taxon>Sclerotiniaceae</taxon>
        <taxon>Botryotinia</taxon>
    </lineage>
</organism>
<proteinExistence type="predicted"/>
<dbReference type="Proteomes" id="UP000297527">
    <property type="component" value="Unassembled WGS sequence"/>
</dbReference>
<feature type="region of interest" description="Disordered" evidence="1">
    <location>
        <begin position="24"/>
        <end position="50"/>
    </location>
</feature>
<evidence type="ECO:0000256" key="1">
    <source>
        <dbReference type="SAM" id="MobiDB-lite"/>
    </source>
</evidence>
<keyword evidence="3" id="KW-1185">Reference proteome</keyword>
<sequence length="98" mass="11333">MVAQFPGCMKYGLQPLSKPTKLVQQKSRQISSQRNSTYTSHKLNDGTRSPEQVDIISEPVPLQDFHYSENFALEIEIDIMIWYFVTTSDPRLLEIVRT</sequence>
<evidence type="ECO:0000313" key="2">
    <source>
        <dbReference type="EMBL" id="TGO47728.1"/>
    </source>
</evidence>
<comment type="caution">
    <text evidence="2">The sequence shown here is derived from an EMBL/GenBank/DDBJ whole genome shotgun (WGS) entry which is preliminary data.</text>
</comment>
<protein>
    <submittedName>
        <fullName evidence="2">Uncharacterized protein</fullName>
    </submittedName>
</protein>
<dbReference type="EMBL" id="PQXN01000264">
    <property type="protein sequence ID" value="TGO47728.1"/>
    <property type="molecule type" value="Genomic_DNA"/>
</dbReference>
<name>A0A4Z1HF09_9HELO</name>
<evidence type="ECO:0000313" key="3">
    <source>
        <dbReference type="Proteomes" id="UP000297527"/>
    </source>
</evidence>
<gene>
    <name evidence="2" type="ORF">BCON_0265g00010</name>
</gene>
<reference evidence="2 3" key="1">
    <citation type="submission" date="2017-12" db="EMBL/GenBank/DDBJ databases">
        <title>Comparative genomics of Botrytis spp.</title>
        <authorList>
            <person name="Valero-Jimenez C.A."/>
            <person name="Tapia P."/>
            <person name="Veloso J."/>
            <person name="Silva-Moreno E."/>
            <person name="Staats M."/>
            <person name="Valdes J.H."/>
            <person name="Van Kan J.A.L."/>
        </authorList>
    </citation>
    <scope>NUCLEOTIDE SEQUENCE [LARGE SCALE GENOMIC DNA]</scope>
    <source>
        <strain evidence="2 3">MUCL11595</strain>
    </source>
</reference>
<dbReference type="AlphaFoldDB" id="A0A4Z1HF09"/>
<accession>A0A4Z1HF09</accession>